<feature type="active site" evidence="7">
    <location>
        <position position="324"/>
    </location>
</feature>
<dbReference type="AlphaFoldDB" id="A0ABD3LJL4"/>
<evidence type="ECO:0000259" key="9">
    <source>
        <dbReference type="Pfam" id="PF08541"/>
    </source>
</evidence>
<evidence type="ECO:0000256" key="7">
    <source>
        <dbReference type="PIRSR" id="PIRSR036417-1"/>
    </source>
</evidence>
<comment type="catalytic activity">
    <reaction evidence="5">
        <text>a very-long-chain acyl-CoA + malonyl-CoA + H(+) = a very-long-chain 3-oxoacyl-CoA + CO2 + CoA</text>
        <dbReference type="Rhea" id="RHEA:32727"/>
        <dbReference type="ChEBI" id="CHEBI:15378"/>
        <dbReference type="ChEBI" id="CHEBI:16526"/>
        <dbReference type="ChEBI" id="CHEBI:57287"/>
        <dbReference type="ChEBI" id="CHEBI:57384"/>
        <dbReference type="ChEBI" id="CHEBI:90725"/>
        <dbReference type="ChEBI" id="CHEBI:90736"/>
        <dbReference type="EC" id="2.3.1.199"/>
    </reaction>
</comment>
<accession>A0ABD3LJL4</accession>
<dbReference type="PANTHER" id="PTHR31561">
    <property type="entry name" value="3-KETOACYL-COA SYNTHASE"/>
    <property type="match status" value="1"/>
</dbReference>
<comment type="pathway">
    <text evidence="1 6">Lipid metabolism; fatty acid biosynthesis.</text>
</comment>
<evidence type="ECO:0000259" key="8">
    <source>
        <dbReference type="Pfam" id="PF08392"/>
    </source>
</evidence>
<keyword evidence="3 6" id="KW-0808">Transferase</keyword>
<evidence type="ECO:0000256" key="3">
    <source>
        <dbReference type="ARBA" id="ARBA00022679"/>
    </source>
</evidence>
<evidence type="ECO:0000256" key="2">
    <source>
        <dbReference type="ARBA" id="ARBA00005531"/>
    </source>
</evidence>
<feature type="active site" evidence="7">
    <location>
        <position position="328"/>
    </location>
</feature>
<comment type="similarity">
    <text evidence="2 6">Belongs to the thiolase-like superfamily. Chalcone/stilbene synthases family.</text>
</comment>
<dbReference type="Proteomes" id="UP001634007">
    <property type="component" value="Unassembled WGS sequence"/>
</dbReference>
<dbReference type="InterPro" id="IPR013747">
    <property type="entry name" value="ACP_syn_III_C"/>
</dbReference>
<protein>
    <recommendedName>
        <fullName evidence="6">3-ketoacyl-CoA synthase</fullName>
        <ecNumber evidence="6">2.3.1.-</ecNumber>
    </recommendedName>
</protein>
<comment type="caution">
    <text evidence="10">The sequence shown here is derived from an EMBL/GenBank/DDBJ whole genome shotgun (WGS) entry which is preliminary data.</text>
</comment>
<dbReference type="Pfam" id="PF08392">
    <property type="entry name" value="FAE1_CUT1_RppA"/>
    <property type="match status" value="1"/>
</dbReference>
<dbReference type="SUPFAM" id="SSF53901">
    <property type="entry name" value="Thiolase-like"/>
    <property type="match status" value="1"/>
</dbReference>
<feature type="active site" evidence="7">
    <location>
        <position position="123"/>
    </location>
</feature>
<organism evidence="10 11">
    <name type="scientific">Eucalyptus globulus</name>
    <name type="common">Tasmanian blue gum</name>
    <dbReference type="NCBI Taxonomy" id="34317"/>
    <lineage>
        <taxon>Eukaryota</taxon>
        <taxon>Viridiplantae</taxon>
        <taxon>Streptophyta</taxon>
        <taxon>Embryophyta</taxon>
        <taxon>Tracheophyta</taxon>
        <taxon>Spermatophyta</taxon>
        <taxon>Magnoliopsida</taxon>
        <taxon>eudicotyledons</taxon>
        <taxon>Gunneridae</taxon>
        <taxon>Pentapetalae</taxon>
        <taxon>rosids</taxon>
        <taxon>malvids</taxon>
        <taxon>Myrtales</taxon>
        <taxon>Myrtaceae</taxon>
        <taxon>Myrtoideae</taxon>
        <taxon>Eucalypteae</taxon>
        <taxon>Eucalyptus</taxon>
    </lineage>
</organism>
<gene>
    <name evidence="10" type="ORF">ACJRO7_011675</name>
</gene>
<evidence type="ECO:0000256" key="5">
    <source>
        <dbReference type="ARBA" id="ARBA00047375"/>
    </source>
</evidence>
<dbReference type="InterPro" id="IPR016039">
    <property type="entry name" value="Thiolase-like"/>
</dbReference>
<evidence type="ECO:0000256" key="6">
    <source>
        <dbReference type="PIRNR" id="PIRNR036417"/>
    </source>
</evidence>
<evidence type="ECO:0000256" key="4">
    <source>
        <dbReference type="ARBA" id="ARBA00023315"/>
    </source>
</evidence>
<dbReference type="Pfam" id="PF08541">
    <property type="entry name" value="ACP_syn_III_C"/>
    <property type="match status" value="1"/>
</dbReference>
<keyword evidence="11" id="KW-1185">Reference proteome</keyword>
<feature type="active site" evidence="7">
    <location>
        <position position="295"/>
    </location>
</feature>
<dbReference type="GO" id="GO:0009922">
    <property type="term" value="F:fatty acid elongase activity"/>
    <property type="evidence" value="ECO:0007669"/>
    <property type="project" value="UniProtKB-EC"/>
</dbReference>
<proteinExistence type="inferred from homology"/>
<dbReference type="EC" id="2.3.1.-" evidence="6"/>
<dbReference type="PIRSF" id="PIRSF036417">
    <property type="entry name" value="3-ktacl-CoA_syn"/>
    <property type="match status" value="1"/>
</dbReference>
<dbReference type="InterPro" id="IPR013601">
    <property type="entry name" value="FAE1_typ3_polyketide_synth"/>
</dbReference>
<reference evidence="10 11" key="1">
    <citation type="submission" date="2024-11" db="EMBL/GenBank/DDBJ databases">
        <title>Chromosome-level genome assembly of Eucalyptus globulus Labill. provides insights into its genome evolution.</title>
        <authorList>
            <person name="Li X."/>
        </authorList>
    </citation>
    <scope>NUCLEOTIDE SEQUENCE [LARGE SCALE GENOMIC DNA]</scope>
    <source>
        <strain evidence="10">CL2024</strain>
        <tissue evidence="10">Fresh tender leaves</tissue>
    </source>
</reference>
<feature type="active site" evidence="7">
    <location>
        <position position="202"/>
    </location>
</feature>
<keyword evidence="4 6" id="KW-0012">Acyltransferase</keyword>
<sequence length="415" mass="46443">MLDTEFCGKIIKRTKNLGLLEYQFLLKAIVSAGIGEQTYAPRIMFSGREDNPTLDDGISEMEEFFYDSIGKLLERSGLSPTQIDVLVVNVSMLSTVPSLSARIVNRYKMREDIKVFNLTGMGCSASLISVDIVRNVFKSQKNRYALVVTSESLSPNWYSGNDRSMILANCLFRSGGCAILLSNNRALADQAMFKLRCLVRTHHGARDESYECCIQQEDAQGRIGFHLGKTLPKAATRALIDNLKAISPRILPIRELVRFAAVSMYRKMMNQNPTKGSGPRPVLNFKTGVDHFCIHTGGKAVIDGIGVNLNLSEYDLEPARMTLHRFGNTSASSLWYVLGYMEAKKRLKKGDKVFMISFGAGFKCNSCLWEVVRDLGDGNVWSDCVDSYPPESIVNPFLEKFGWIRDEDPSTFKML</sequence>
<name>A0ABD3LJL4_EUCGL</name>
<evidence type="ECO:0000313" key="11">
    <source>
        <dbReference type="Proteomes" id="UP001634007"/>
    </source>
</evidence>
<dbReference type="CDD" id="cd00831">
    <property type="entry name" value="CHS_like"/>
    <property type="match status" value="1"/>
</dbReference>
<feature type="domain" description="Beta-ketoacyl-[acyl-carrier-protein] synthase III C-terminal" evidence="9">
    <location>
        <begin position="289"/>
        <end position="370"/>
    </location>
</feature>
<feature type="domain" description="FAE" evidence="8">
    <location>
        <begin position="2"/>
        <end position="267"/>
    </location>
</feature>
<evidence type="ECO:0000313" key="10">
    <source>
        <dbReference type="EMBL" id="KAL3750719.1"/>
    </source>
</evidence>
<feature type="active site" evidence="7">
    <location>
        <position position="291"/>
    </location>
</feature>
<dbReference type="EMBL" id="JBJKBG010000002">
    <property type="protein sequence ID" value="KAL3750719.1"/>
    <property type="molecule type" value="Genomic_DNA"/>
</dbReference>
<dbReference type="Gene3D" id="3.40.47.10">
    <property type="match status" value="1"/>
</dbReference>
<dbReference type="InterPro" id="IPR012392">
    <property type="entry name" value="3-ktacl-CoA_syn"/>
</dbReference>
<evidence type="ECO:0000256" key="1">
    <source>
        <dbReference type="ARBA" id="ARBA00005194"/>
    </source>
</evidence>